<dbReference type="Proteomes" id="UP000318571">
    <property type="component" value="Chromosome 8"/>
</dbReference>
<evidence type="ECO:0000256" key="1">
    <source>
        <dbReference type="PROSITE-ProRule" id="PRU00221"/>
    </source>
</evidence>
<dbReference type="STRING" id="6832.A0A553N6T9"/>
<feature type="compositionally biased region" description="Low complexity" evidence="2">
    <location>
        <begin position="93"/>
        <end position="106"/>
    </location>
</feature>
<dbReference type="Gene3D" id="2.130.10.10">
    <property type="entry name" value="YVTN repeat-like/Quinoprotein amine dehydrogenase"/>
    <property type="match status" value="2"/>
</dbReference>
<feature type="region of interest" description="Disordered" evidence="2">
    <location>
        <begin position="24"/>
        <end position="72"/>
    </location>
</feature>
<dbReference type="InterPro" id="IPR036322">
    <property type="entry name" value="WD40_repeat_dom_sf"/>
</dbReference>
<keyword evidence="1" id="KW-0853">WD repeat</keyword>
<evidence type="ECO:0008006" key="5">
    <source>
        <dbReference type="Google" id="ProtNLM"/>
    </source>
</evidence>
<dbReference type="GO" id="GO:0080008">
    <property type="term" value="C:Cul4-RING E3 ubiquitin ligase complex"/>
    <property type="evidence" value="ECO:0007669"/>
    <property type="project" value="TreeGrafter"/>
</dbReference>
<feature type="compositionally biased region" description="Basic and acidic residues" evidence="2">
    <location>
        <begin position="556"/>
        <end position="567"/>
    </location>
</feature>
<reference evidence="3 4" key="1">
    <citation type="journal article" date="2018" name="Nat. Ecol. Evol.">
        <title>Genomic signatures of mitonuclear coevolution across populations of Tigriopus californicus.</title>
        <authorList>
            <person name="Barreto F.S."/>
            <person name="Watson E.T."/>
            <person name="Lima T.G."/>
            <person name="Willett C.S."/>
            <person name="Edmands S."/>
            <person name="Li W."/>
            <person name="Burton R.S."/>
        </authorList>
    </citation>
    <scope>NUCLEOTIDE SEQUENCE [LARGE SCALE GENOMIC DNA]</scope>
    <source>
        <strain evidence="3 4">San Diego</strain>
    </source>
</reference>
<proteinExistence type="predicted"/>
<evidence type="ECO:0000256" key="2">
    <source>
        <dbReference type="SAM" id="MobiDB-lite"/>
    </source>
</evidence>
<name>A0A553N6T9_TIGCA</name>
<feature type="compositionally biased region" description="Low complexity" evidence="2">
    <location>
        <begin position="51"/>
        <end position="68"/>
    </location>
</feature>
<dbReference type="InterPro" id="IPR051859">
    <property type="entry name" value="DCAF"/>
</dbReference>
<feature type="region of interest" description="Disordered" evidence="2">
    <location>
        <begin position="85"/>
        <end position="128"/>
    </location>
</feature>
<dbReference type="PANTHER" id="PTHR19847:SF7">
    <property type="entry name" value="DDB1- AND CUL4-ASSOCIATED FACTOR 11"/>
    <property type="match status" value="1"/>
</dbReference>
<dbReference type="SUPFAM" id="SSF50978">
    <property type="entry name" value="WD40 repeat-like"/>
    <property type="match status" value="1"/>
</dbReference>
<dbReference type="PROSITE" id="PS50294">
    <property type="entry name" value="WD_REPEATS_REGION"/>
    <property type="match status" value="2"/>
</dbReference>
<feature type="repeat" description="WD" evidence="1">
    <location>
        <begin position="388"/>
        <end position="429"/>
    </location>
</feature>
<evidence type="ECO:0000313" key="3">
    <source>
        <dbReference type="EMBL" id="TRY61113.1"/>
    </source>
</evidence>
<dbReference type="FunFam" id="2.130.10.10:FF:000492">
    <property type="entry name" value="LEC14B homolog isoform X2"/>
    <property type="match status" value="1"/>
</dbReference>
<feature type="region of interest" description="Disordered" evidence="2">
    <location>
        <begin position="554"/>
        <end position="574"/>
    </location>
</feature>
<dbReference type="InterPro" id="IPR001680">
    <property type="entry name" value="WD40_rpt"/>
</dbReference>
<dbReference type="OMA" id="GCLYTYD"/>
<dbReference type="SMART" id="SM00320">
    <property type="entry name" value="WD40"/>
    <property type="match status" value="6"/>
</dbReference>
<sequence length="586" mass="65524">MDRNESTLLASALEPVVLEHAANSAVNRGGSASPGGLATTEANHSRQRHASSSSSSSSSSPSSSVASSHQPTHNALQGILEALVGRTGGGSGSSTSDDSDSSNSGTCFWPPMKRSLTKNKHTKPNPEMVQDLEQSDFCNITRRDLALPVFGQPGYDTTPSKPRVPWLIGRREIGDFRWQGRHQHFTHGQRCHILSAFLPDRCQILDKYDQKVFCGTYSTDGQLFMSACQDQMIRIYNTQGRDFVPYRLIRARNVGWSVLDTALSPDGRHLIYSSWCDYVHQVDITQEDGPQQALPLSPDDGRFCLFSIRFSQDGRDILGGSNEGFLYLYDREAQRQSLKINGHDEDVNAVAFADSTTHILASGGDDGMCKIWDRRSLRESQPKPVGVLAGHVDGITYIDAKGDGRHIITNSKDQTIKLWDLRQFSPQSAVVDTQRAVKNQSWDYRWQRVPRHLVRGNLIKCVPDDTSVMTYRGHTVLQTLIRCRFSPVHTTGQRYIYTGCATGAVVIYDALTGQVVRELKGHKSCTRDVSWHPTNPELVSSSWDKSLFRWTHAPHQHQEMPEKDNSICHKSKQRRSRIVTIHPIDD</sequence>
<comment type="caution">
    <text evidence="3">The sequence shown here is derived from an EMBL/GenBank/DDBJ whole genome shotgun (WGS) entry which is preliminary data.</text>
</comment>
<feature type="repeat" description="WD" evidence="1">
    <location>
        <begin position="519"/>
        <end position="550"/>
    </location>
</feature>
<keyword evidence="4" id="KW-1185">Reference proteome</keyword>
<dbReference type="EMBL" id="VCGU01000459">
    <property type="protein sequence ID" value="TRY61113.1"/>
    <property type="molecule type" value="Genomic_DNA"/>
</dbReference>
<organism evidence="3 4">
    <name type="scientific">Tigriopus californicus</name>
    <name type="common">Marine copepod</name>
    <dbReference type="NCBI Taxonomy" id="6832"/>
    <lineage>
        <taxon>Eukaryota</taxon>
        <taxon>Metazoa</taxon>
        <taxon>Ecdysozoa</taxon>
        <taxon>Arthropoda</taxon>
        <taxon>Crustacea</taxon>
        <taxon>Multicrustacea</taxon>
        <taxon>Hexanauplia</taxon>
        <taxon>Copepoda</taxon>
        <taxon>Harpacticoida</taxon>
        <taxon>Harpacticidae</taxon>
        <taxon>Tigriopus</taxon>
    </lineage>
</organism>
<protein>
    <recommendedName>
        <fullName evidence="5">DDB1- and CUL4-associated factor 11</fullName>
    </recommendedName>
</protein>
<feature type="repeat" description="WD" evidence="1">
    <location>
        <begin position="340"/>
        <end position="382"/>
    </location>
</feature>
<dbReference type="PROSITE" id="PS50082">
    <property type="entry name" value="WD_REPEATS_2"/>
    <property type="match status" value="3"/>
</dbReference>
<accession>A0A553N6T9</accession>
<dbReference type="AlphaFoldDB" id="A0A553N6T9"/>
<dbReference type="Pfam" id="PF00400">
    <property type="entry name" value="WD40"/>
    <property type="match status" value="4"/>
</dbReference>
<dbReference type="InterPro" id="IPR015943">
    <property type="entry name" value="WD40/YVTN_repeat-like_dom_sf"/>
</dbReference>
<dbReference type="PANTHER" id="PTHR19847">
    <property type="entry name" value="DDB1- AND CUL4-ASSOCIATED FACTOR 11"/>
    <property type="match status" value="1"/>
</dbReference>
<evidence type="ECO:0000313" key="4">
    <source>
        <dbReference type="Proteomes" id="UP000318571"/>
    </source>
</evidence>
<dbReference type="GO" id="GO:0043161">
    <property type="term" value="P:proteasome-mediated ubiquitin-dependent protein catabolic process"/>
    <property type="evidence" value="ECO:0007669"/>
    <property type="project" value="TreeGrafter"/>
</dbReference>
<gene>
    <name evidence="3" type="ORF">TCAL_11073</name>
</gene>